<evidence type="ECO:0000259" key="6">
    <source>
        <dbReference type="PROSITE" id="PS51782"/>
    </source>
</evidence>
<feature type="domain" description="LysM" evidence="6">
    <location>
        <begin position="44"/>
        <end position="91"/>
    </location>
</feature>
<dbReference type="KEGG" id="pgri:PgNI_04851"/>
<dbReference type="CDD" id="cd00118">
    <property type="entry name" value="LysM"/>
    <property type="match status" value="2"/>
</dbReference>
<dbReference type="InterPro" id="IPR018392">
    <property type="entry name" value="LysM"/>
</dbReference>
<dbReference type="RefSeq" id="XP_030984179.1">
    <property type="nucleotide sequence ID" value="XM_031124892.1"/>
</dbReference>
<dbReference type="Proteomes" id="UP000515153">
    <property type="component" value="Unplaced"/>
</dbReference>
<evidence type="ECO:0000313" key="8">
    <source>
        <dbReference type="RefSeq" id="XP_030984179.1"/>
    </source>
</evidence>
<dbReference type="Gene3D" id="3.10.350.10">
    <property type="entry name" value="LysM domain"/>
    <property type="match status" value="4"/>
</dbReference>
<dbReference type="AlphaFoldDB" id="A0A6P8BAV1"/>
<reference evidence="8" key="2">
    <citation type="submission" date="2019-10" db="EMBL/GenBank/DDBJ databases">
        <authorList>
            <consortium name="NCBI Genome Project"/>
        </authorList>
    </citation>
    <scope>NUCLEOTIDE SEQUENCE</scope>
    <source>
        <strain evidence="8">NI907</strain>
    </source>
</reference>
<dbReference type="GO" id="GO:0008061">
    <property type="term" value="F:chitin binding"/>
    <property type="evidence" value="ECO:0007669"/>
    <property type="project" value="UniProtKB-KW"/>
</dbReference>
<keyword evidence="1" id="KW-0147">Chitin-binding</keyword>
<keyword evidence="7" id="KW-1185">Reference proteome</keyword>
<feature type="chain" id="PRO_5027639950" description="LysM domain-containing protein" evidence="5">
    <location>
        <begin position="28"/>
        <end position="500"/>
    </location>
</feature>
<dbReference type="InterPro" id="IPR052210">
    <property type="entry name" value="LysM1-like"/>
</dbReference>
<feature type="domain" description="LysM" evidence="6">
    <location>
        <begin position="270"/>
        <end position="317"/>
    </location>
</feature>
<evidence type="ECO:0000256" key="4">
    <source>
        <dbReference type="ARBA" id="ARBA00044955"/>
    </source>
</evidence>
<evidence type="ECO:0000256" key="1">
    <source>
        <dbReference type="ARBA" id="ARBA00022669"/>
    </source>
</evidence>
<feature type="domain" description="LysM" evidence="6">
    <location>
        <begin position="453"/>
        <end position="498"/>
    </location>
</feature>
<dbReference type="PANTHER" id="PTHR34997:SF2">
    <property type="entry name" value="LYSM DOMAIN-CONTAINING PROTEIN-RELATED"/>
    <property type="match status" value="1"/>
</dbReference>
<sequence>MSTRQTTLASAVFGLLVFYPILVFAQAVPPPGPTQPGTAPNCNKWHIIVSGDNCDNVSAKYKITLEQFLKWNPAVSSDCLQFFWPDYAYCVSVDASITVVPTTSTSIRTTFATRTTSAVSTSVQTPISTPSYTFNHPVTDLNITTPTIPTEEWPPKNTQAGQPSYCNDWHLVMPGESCRAIVLQHGSWMGVEDFFLWNPAVGSDCMGLSLYKYVCVGIQPQTQISIDFPTFTNNATVPPMVIPTAVELPPVDNNFAPTPAQGPLPTDCVEYYQTQPDETCRDVVAKHDSITQAQFLAWHPFLNGNCDGLWLGYYYCILVENFIPEPPIETIAPTPVEPGIVSDCRAWFQATGPNWTCDQFVLIFGRFSLSDFIKWNPAVGSSCENSIKEEYWYCVAVPGTPTTRTATLPGVTGTATVVPPTSTVAVPPTSTVATPPVATPTPTQSGMISGCRKFYFVVSGDGCWAIANSAGISLDDFYKWNPGIEECGKLWPDYYVCVGV</sequence>
<protein>
    <recommendedName>
        <fullName evidence="6">LysM domain-containing protein</fullName>
    </recommendedName>
</protein>
<gene>
    <name evidence="8" type="ORF">PgNI_04851</name>
</gene>
<dbReference type="GeneID" id="41959801"/>
<evidence type="ECO:0000256" key="2">
    <source>
        <dbReference type="ARBA" id="ARBA00022729"/>
    </source>
</evidence>
<evidence type="ECO:0000256" key="3">
    <source>
        <dbReference type="ARBA" id="ARBA00023026"/>
    </source>
</evidence>
<keyword evidence="3" id="KW-0843">Virulence</keyword>
<organism evidence="7 8">
    <name type="scientific">Pyricularia grisea</name>
    <name type="common">Crabgrass-specific blast fungus</name>
    <name type="synonym">Magnaporthe grisea</name>
    <dbReference type="NCBI Taxonomy" id="148305"/>
    <lineage>
        <taxon>Eukaryota</taxon>
        <taxon>Fungi</taxon>
        <taxon>Dikarya</taxon>
        <taxon>Ascomycota</taxon>
        <taxon>Pezizomycotina</taxon>
        <taxon>Sordariomycetes</taxon>
        <taxon>Sordariomycetidae</taxon>
        <taxon>Magnaporthales</taxon>
        <taxon>Pyriculariaceae</taxon>
        <taxon>Pyricularia</taxon>
    </lineage>
</organism>
<dbReference type="SMART" id="SM00257">
    <property type="entry name" value="LysM"/>
    <property type="match status" value="3"/>
</dbReference>
<comment type="similarity">
    <text evidence="4">Belongs to the secreted LysM effector family.</text>
</comment>
<evidence type="ECO:0000256" key="5">
    <source>
        <dbReference type="SAM" id="SignalP"/>
    </source>
</evidence>
<dbReference type="InterPro" id="IPR036779">
    <property type="entry name" value="LysM_dom_sf"/>
</dbReference>
<dbReference type="PANTHER" id="PTHR34997">
    <property type="entry name" value="AM15"/>
    <property type="match status" value="1"/>
</dbReference>
<proteinExistence type="inferred from homology"/>
<reference evidence="8" key="3">
    <citation type="submission" date="2025-08" db="UniProtKB">
        <authorList>
            <consortium name="RefSeq"/>
        </authorList>
    </citation>
    <scope>IDENTIFICATION</scope>
    <source>
        <strain evidence="8">NI907</strain>
    </source>
</reference>
<keyword evidence="2 5" id="KW-0732">Signal</keyword>
<evidence type="ECO:0000313" key="7">
    <source>
        <dbReference type="Proteomes" id="UP000515153"/>
    </source>
</evidence>
<dbReference type="SUPFAM" id="SSF54106">
    <property type="entry name" value="LysM domain"/>
    <property type="match status" value="2"/>
</dbReference>
<dbReference type="OrthoDB" id="2281372at2759"/>
<accession>A0A6P8BAV1</accession>
<dbReference type="PROSITE" id="PS51782">
    <property type="entry name" value="LYSM"/>
    <property type="match status" value="4"/>
</dbReference>
<name>A0A6P8BAV1_PYRGI</name>
<feature type="domain" description="LysM" evidence="6">
    <location>
        <begin position="168"/>
        <end position="216"/>
    </location>
</feature>
<feature type="signal peptide" evidence="5">
    <location>
        <begin position="1"/>
        <end position="27"/>
    </location>
</feature>
<dbReference type="Pfam" id="PF01476">
    <property type="entry name" value="LysM"/>
    <property type="match status" value="2"/>
</dbReference>
<reference evidence="8" key="1">
    <citation type="journal article" date="2019" name="Mol. Biol. Evol.">
        <title>Blast fungal genomes show frequent chromosomal changes, gene gains and losses, and effector gene turnover.</title>
        <authorList>
            <person name="Gomez Luciano L.B."/>
            <person name="Jason Tsai I."/>
            <person name="Chuma I."/>
            <person name="Tosa Y."/>
            <person name="Chen Y.H."/>
            <person name="Li J.Y."/>
            <person name="Li M.Y."/>
            <person name="Jade Lu M.Y."/>
            <person name="Nakayashiki H."/>
            <person name="Li W.H."/>
        </authorList>
    </citation>
    <scope>NUCLEOTIDE SEQUENCE</scope>
    <source>
        <strain evidence="8">NI907</strain>
    </source>
</reference>